<dbReference type="InterPro" id="IPR000821">
    <property type="entry name" value="Ala_racemase"/>
</dbReference>
<dbReference type="HAMAP" id="MF_01201">
    <property type="entry name" value="Ala_racemase"/>
    <property type="match status" value="1"/>
</dbReference>
<dbReference type="PROSITE" id="PS00395">
    <property type="entry name" value="ALANINE_RACEMASE"/>
    <property type="match status" value="1"/>
</dbReference>
<evidence type="ECO:0000256" key="1">
    <source>
        <dbReference type="ARBA" id="ARBA00000316"/>
    </source>
</evidence>
<organism evidence="11 12">
    <name type="scientific">Rodentibacter caecimuris</name>
    <dbReference type="NCBI Taxonomy" id="1796644"/>
    <lineage>
        <taxon>Bacteria</taxon>
        <taxon>Pseudomonadati</taxon>
        <taxon>Pseudomonadota</taxon>
        <taxon>Gammaproteobacteria</taxon>
        <taxon>Pasteurellales</taxon>
        <taxon>Pasteurellaceae</taxon>
        <taxon>Rodentibacter</taxon>
    </lineage>
</organism>
<evidence type="ECO:0000256" key="7">
    <source>
        <dbReference type="ARBA" id="ARBA00023235"/>
    </source>
</evidence>
<dbReference type="PANTHER" id="PTHR30511">
    <property type="entry name" value="ALANINE RACEMASE"/>
    <property type="match status" value="1"/>
</dbReference>
<evidence type="ECO:0000256" key="3">
    <source>
        <dbReference type="ARBA" id="ARBA00004752"/>
    </source>
</evidence>
<dbReference type="NCBIfam" id="TIGR00492">
    <property type="entry name" value="alr"/>
    <property type="match status" value="1"/>
</dbReference>
<evidence type="ECO:0000259" key="10">
    <source>
        <dbReference type="SMART" id="SM01005"/>
    </source>
</evidence>
<dbReference type="InterPro" id="IPR011079">
    <property type="entry name" value="Ala_racemase_C"/>
</dbReference>
<accession>A0ABX3KWU0</accession>
<dbReference type="RefSeq" id="WP_077463382.1">
    <property type="nucleotide sequence ID" value="NZ_MLAA01000025.1"/>
</dbReference>
<dbReference type="SUPFAM" id="SSF51419">
    <property type="entry name" value="PLP-binding barrel"/>
    <property type="match status" value="1"/>
</dbReference>
<sequence>MNMKPATAKISSVALKHNLQTIKQKAPNSKIIAIVKANAYGHGVVFVSSALEDIVDCFGVARLEEALALRSNGITKPILLLEGFFAEKDLPVLAVNNIQTMVHNAEQLIALQRAIIPNKIKVWLKIDTGMHRLGVDLEQVDEFYRQLKNCSNVAEQIGLVSHFSRADELECGYTEIQLARFEQATSDKNSERSIAASAGILFWPQSHLDWIRPGIIMYGISPNNIPGQAYGLIPVMTLTSSLIAVRHHKKGEPVGYGGVWHSEQDTVIGVVAIGYGDGYPRDIPTGTPVYINGRLVPIVGKVSMDMLTVDLGVNSIDQVGDEVILWGKQLPIEKIAEMSGMLSYELITKLTPRVLTEYID</sequence>
<reference evidence="11 12" key="1">
    <citation type="submission" date="2016-10" db="EMBL/GenBank/DDBJ databases">
        <title>Rodentibacter gen. nov. and new species.</title>
        <authorList>
            <person name="Christensen H."/>
        </authorList>
    </citation>
    <scope>NUCLEOTIDE SEQUENCE [LARGE SCALE GENOMIC DNA]</scope>
    <source>
        <strain evidence="11 12">1998236014</strain>
    </source>
</reference>
<comment type="caution">
    <text evidence="11">The sequence shown here is derived from an EMBL/GenBank/DDBJ whole genome shotgun (WGS) entry which is preliminary data.</text>
</comment>
<dbReference type="SMART" id="SM01005">
    <property type="entry name" value="Ala_racemase_C"/>
    <property type="match status" value="1"/>
</dbReference>
<keyword evidence="12" id="KW-1185">Reference proteome</keyword>
<gene>
    <name evidence="11" type="ORF">BKG89_06115</name>
</gene>
<dbReference type="Pfam" id="PF01168">
    <property type="entry name" value="Ala_racemase_N"/>
    <property type="match status" value="1"/>
</dbReference>
<feature type="binding site" evidence="9">
    <location>
        <position position="304"/>
    </location>
    <ligand>
        <name>substrate</name>
    </ligand>
</feature>
<evidence type="ECO:0000256" key="9">
    <source>
        <dbReference type="HAMAP-Rule" id="MF_01201"/>
    </source>
</evidence>
<dbReference type="InterPro" id="IPR029066">
    <property type="entry name" value="PLP-binding_barrel"/>
</dbReference>
<dbReference type="InterPro" id="IPR020622">
    <property type="entry name" value="Ala_racemase_pyridoxalP-BS"/>
</dbReference>
<evidence type="ECO:0000256" key="5">
    <source>
        <dbReference type="ARBA" id="ARBA00013089"/>
    </source>
</evidence>
<dbReference type="CDD" id="cd06827">
    <property type="entry name" value="PLPDE_III_AR_proteobact"/>
    <property type="match status" value="1"/>
</dbReference>
<dbReference type="PANTHER" id="PTHR30511:SF4">
    <property type="entry name" value="ALANINE RACEMASE, BIOSYNTHETIC"/>
    <property type="match status" value="1"/>
</dbReference>
<evidence type="ECO:0000256" key="8">
    <source>
        <dbReference type="ARBA" id="ARBA00037912"/>
    </source>
</evidence>
<evidence type="ECO:0000256" key="2">
    <source>
        <dbReference type="ARBA" id="ARBA00001933"/>
    </source>
</evidence>
<feature type="active site" description="Proton acceptor; specific for D-alanine" evidence="9">
    <location>
        <position position="36"/>
    </location>
</feature>
<dbReference type="Gene3D" id="2.40.37.10">
    <property type="entry name" value="Lyase, Ornithine Decarboxylase, Chain A, domain 1"/>
    <property type="match status" value="1"/>
</dbReference>
<evidence type="ECO:0000313" key="12">
    <source>
        <dbReference type="Proteomes" id="UP000188820"/>
    </source>
</evidence>
<feature type="domain" description="Alanine racemase C-terminal" evidence="10">
    <location>
        <begin position="235"/>
        <end position="359"/>
    </location>
</feature>
<feature type="binding site" evidence="9">
    <location>
        <position position="132"/>
    </location>
    <ligand>
        <name>substrate</name>
    </ligand>
</feature>
<proteinExistence type="inferred from homology"/>
<comment type="catalytic activity">
    <reaction evidence="1 9">
        <text>L-alanine = D-alanine</text>
        <dbReference type="Rhea" id="RHEA:20249"/>
        <dbReference type="ChEBI" id="CHEBI:57416"/>
        <dbReference type="ChEBI" id="CHEBI:57972"/>
        <dbReference type="EC" id="5.1.1.1"/>
    </reaction>
</comment>
<keyword evidence="7 9" id="KW-0413">Isomerase</keyword>
<feature type="active site" description="Proton acceptor; specific for L-alanine" evidence="9">
    <location>
        <position position="256"/>
    </location>
</feature>
<dbReference type="Gene3D" id="3.20.20.10">
    <property type="entry name" value="Alanine racemase"/>
    <property type="match status" value="1"/>
</dbReference>
<name>A0ABX3KWU0_9PAST</name>
<dbReference type="PRINTS" id="PR00992">
    <property type="entry name" value="ALARACEMASE"/>
</dbReference>
<dbReference type="Proteomes" id="UP000188820">
    <property type="component" value="Unassembled WGS sequence"/>
</dbReference>
<dbReference type="SUPFAM" id="SSF50621">
    <property type="entry name" value="Alanine racemase C-terminal domain-like"/>
    <property type="match status" value="1"/>
</dbReference>
<protein>
    <recommendedName>
        <fullName evidence="5 9">Alanine racemase</fullName>
        <ecNumber evidence="5 9">5.1.1.1</ecNumber>
    </recommendedName>
</protein>
<comment type="pathway">
    <text evidence="3">Cell wall biogenesis; peptidoglycan biosynthesis.</text>
</comment>
<dbReference type="InterPro" id="IPR001608">
    <property type="entry name" value="Ala_racemase_N"/>
</dbReference>
<comment type="cofactor">
    <cofactor evidence="2 9">
        <name>pyridoxal 5'-phosphate</name>
        <dbReference type="ChEBI" id="CHEBI:597326"/>
    </cofactor>
</comment>
<dbReference type="Pfam" id="PF00842">
    <property type="entry name" value="Ala_racemase_C"/>
    <property type="match status" value="1"/>
</dbReference>
<comment type="similarity">
    <text evidence="4 9">Belongs to the alanine racemase family.</text>
</comment>
<feature type="modified residue" description="N6-(pyridoxal phosphate)lysine" evidence="9">
    <location>
        <position position="36"/>
    </location>
</feature>
<comment type="function">
    <text evidence="9">Catalyzes the interconversion of L-alanine and D-alanine. May also act on other amino acids.</text>
</comment>
<dbReference type="EMBL" id="MLAA01000025">
    <property type="protein sequence ID" value="OOF69659.1"/>
    <property type="molecule type" value="Genomic_DNA"/>
</dbReference>
<keyword evidence="6 9" id="KW-0663">Pyridoxal phosphate</keyword>
<evidence type="ECO:0000256" key="4">
    <source>
        <dbReference type="ARBA" id="ARBA00007880"/>
    </source>
</evidence>
<comment type="pathway">
    <text evidence="8 9">Amino-acid biosynthesis; D-alanine biosynthesis; D-alanine from L-alanine: step 1/1.</text>
</comment>
<evidence type="ECO:0000256" key="6">
    <source>
        <dbReference type="ARBA" id="ARBA00022898"/>
    </source>
</evidence>
<dbReference type="EC" id="5.1.1.1" evidence="5 9"/>
<evidence type="ECO:0000313" key="11">
    <source>
        <dbReference type="EMBL" id="OOF69659.1"/>
    </source>
</evidence>
<dbReference type="InterPro" id="IPR009006">
    <property type="entry name" value="Ala_racemase/Decarboxylase_C"/>
</dbReference>